<dbReference type="Proteomes" id="UP001165986">
    <property type="component" value="Unassembled WGS sequence"/>
</dbReference>
<comment type="caution">
    <text evidence="1">The sequence shown here is derived from an EMBL/GenBank/DDBJ whole genome shotgun (WGS) entry which is preliminary data.</text>
</comment>
<dbReference type="PANTHER" id="PTHR43737">
    <property type="entry name" value="BLL7424 PROTEIN"/>
    <property type="match status" value="1"/>
</dbReference>
<protein>
    <submittedName>
        <fullName evidence="1">DUF1501 domain-containing protein</fullName>
    </submittedName>
</protein>
<gene>
    <name evidence="1" type="ORF">FNW02_31745</name>
</gene>
<sequence>MKRRDFLIQTGIFSASAITAVGSHAWVAKSATGNSQQQRLIVIFLRGAVDGLNVVVPYTETAYYQARPQIAIPQPGKNGGVLDLDGRFGLHPALASVMPLWQQGSLAFVHACGSPDPTRSHFDAQQYIESATPGDKSTQDGWMNRLLGVISNKTPIQAVSVGQTTPLIFSGRMAVANLARGKNASKPLSIDHPQVGAAFDQLYSGNDALSQAYRQGRMARQALMNSLDSEMEMANNGAPLPNGFASDAQRLAQLMVKDPRIELGFVALGGWDTHVNQGGTQGQLAQNLGRLGEGLAALVKGLGSVYQNTAIIVMSEFGRTVQQNNSGGTDHGHGNVMWVLGGQVRGGKIYGEWPGLSTTQLYQSRDLAIATDFRDVISAVLERHLHLNEAKLNLVLPNYAHTQKVVLIVK</sequence>
<dbReference type="Pfam" id="PF07394">
    <property type="entry name" value="DUF1501"/>
    <property type="match status" value="1"/>
</dbReference>
<dbReference type="InterPro" id="IPR010869">
    <property type="entry name" value="DUF1501"/>
</dbReference>
<keyword evidence="2" id="KW-1185">Reference proteome</keyword>
<dbReference type="AlphaFoldDB" id="A0AA40T3F9"/>
<reference evidence="1" key="1">
    <citation type="submission" date="2019-07" db="EMBL/GenBank/DDBJ databases">
        <title>Toxilogical consequences of a new and cryptic species of cyanobacteria (Komarekiella delphini-convector) recovered from the epidermis of a bottlenose dolphin and 1500 ft. in the air.</title>
        <authorList>
            <person name="Brown A.O."/>
            <person name="Dvorak P."/>
            <person name="Villanueva C.D."/>
            <person name="Foss A.J."/>
            <person name="Garvey A.D."/>
            <person name="Gibson Q.A."/>
            <person name="Johansen J.R."/>
            <person name="Casamatta D.A."/>
        </authorList>
    </citation>
    <scope>NUCLEOTIDE SEQUENCE</scope>
    <source>
        <strain evidence="1">SJRDD-AB1</strain>
    </source>
</reference>
<proteinExistence type="predicted"/>
<evidence type="ECO:0000313" key="1">
    <source>
        <dbReference type="EMBL" id="MBD6620238.1"/>
    </source>
</evidence>
<dbReference type="RefSeq" id="WP_191761451.1">
    <property type="nucleotide sequence ID" value="NZ_VJXY01000059.1"/>
</dbReference>
<name>A0AA40T3F9_9NOST</name>
<evidence type="ECO:0000313" key="2">
    <source>
        <dbReference type="Proteomes" id="UP001165986"/>
    </source>
</evidence>
<dbReference type="EMBL" id="VJXY01000059">
    <property type="protein sequence ID" value="MBD6620238.1"/>
    <property type="molecule type" value="Genomic_DNA"/>
</dbReference>
<organism evidence="1 2">
    <name type="scientific">Komarekiella delphini-convector SJRDD-AB1</name>
    <dbReference type="NCBI Taxonomy" id="2593771"/>
    <lineage>
        <taxon>Bacteria</taxon>
        <taxon>Bacillati</taxon>
        <taxon>Cyanobacteriota</taxon>
        <taxon>Cyanophyceae</taxon>
        <taxon>Nostocales</taxon>
        <taxon>Nostocaceae</taxon>
        <taxon>Komarekiella</taxon>
        <taxon>Komarekiella delphini-convector</taxon>
    </lineage>
</organism>
<dbReference type="PANTHER" id="PTHR43737:SF1">
    <property type="entry name" value="DUF1501 DOMAIN-CONTAINING PROTEIN"/>
    <property type="match status" value="1"/>
</dbReference>
<accession>A0AA40T3F9</accession>